<dbReference type="AlphaFoldDB" id="A0A850ESL1"/>
<organism evidence="5 6">
    <name type="scientific">Paenibacillus agri</name>
    <dbReference type="NCBI Taxonomy" id="2744309"/>
    <lineage>
        <taxon>Bacteria</taxon>
        <taxon>Bacillati</taxon>
        <taxon>Bacillota</taxon>
        <taxon>Bacilli</taxon>
        <taxon>Bacillales</taxon>
        <taxon>Paenibacillaceae</taxon>
        <taxon>Paenibacillus</taxon>
    </lineage>
</organism>
<dbReference type="SUPFAM" id="SSF46689">
    <property type="entry name" value="Homeodomain-like"/>
    <property type="match status" value="1"/>
</dbReference>
<dbReference type="EMBL" id="JABWCS010000216">
    <property type="protein sequence ID" value="NUU62780.1"/>
    <property type="molecule type" value="Genomic_DNA"/>
</dbReference>
<dbReference type="InterPro" id="IPR018060">
    <property type="entry name" value="HTH_AraC"/>
</dbReference>
<evidence type="ECO:0000256" key="2">
    <source>
        <dbReference type="ARBA" id="ARBA00023125"/>
    </source>
</evidence>
<evidence type="ECO:0000256" key="1">
    <source>
        <dbReference type="ARBA" id="ARBA00023015"/>
    </source>
</evidence>
<dbReference type="PROSITE" id="PS00041">
    <property type="entry name" value="HTH_ARAC_FAMILY_1"/>
    <property type="match status" value="1"/>
</dbReference>
<dbReference type="RefSeq" id="WP_175373229.1">
    <property type="nucleotide sequence ID" value="NZ_JABWCS010000216.1"/>
</dbReference>
<sequence length="312" mass="36075">MNKFPFEIMFEKHELLERLDLTIPWGHYEIRVLRFHLTSFPPGKVIDFHVHAEFEFHFIPRGKGKVILGDQMYPLSEGMLYMTGPGLVHYQEADAEESMEELCLHVDIVEKPREDVDPWEAAEAEEFVAKLRALPLTPAYDYHQAMRCFLEAYTACDGKLIGYYTSIRHLVISILIKAARAYDTGEIVSEAPVRDMSTYRYEYAVQYMEANHSSAVTLDNVAEKLNISSRQLQRIFNQADPKRPFSRVLEDIRLQAVCHNLEESTYPIEQIAQAAGFTNANYLHAVFRKRMGLTPAVYRNMKQQTTSEGEWI</sequence>
<feature type="domain" description="HTH araC/xylS-type" evidence="4">
    <location>
        <begin position="202"/>
        <end position="301"/>
    </location>
</feature>
<dbReference type="InterPro" id="IPR009057">
    <property type="entry name" value="Homeodomain-like_sf"/>
</dbReference>
<dbReference type="InterPro" id="IPR018062">
    <property type="entry name" value="HTH_AraC-typ_CS"/>
</dbReference>
<keyword evidence="6" id="KW-1185">Reference proteome</keyword>
<evidence type="ECO:0000313" key="5">
    <source>
        <dbReference type="EMBL" id="NUU62780.1"/>
    </source>
</evidence>
<dbReference type="Gene3D" id="2.60.120.10">
    <property type="entry name" value="Jelly Rolls"/>
    <property type="match status" value="1"/>
</dbReference>
<protein>
    <submittedName>
        <fullName evidence="5">AraC family transcriptional regulator</fullName>
    </submittedName>
</protein>
<reference evidence="5" key="1">
    <citation type="submission" date="2020-06" db="EMBL/GenBank/DDBJ databases">
        <title>Paenibacillus sp. nov., isolated from soil.</title>
        <authorList>
            <person name="Seo Y.L."/>
        </authorList>
    </citation>
    <scope>NUCLEOTIDE SEQUENCE [LARGE SCALE GENOMIC DNA]</scope>
    <source>
        <strain evidence="5">JW14</strain>
    </source>
</reference>
<keyword evidence="2" id="KW-0238">DNA-binding</keyword>
<evidence type="ECO:0000259" key="4">
    <source>
        <dbReference type="PROSITE" id="PS01124"/>
    </source>
</evidence>
<dbReference type="SMART" id="SM00342">
    <property type="entry name" value="HTH_ARAC"/>
    <property type="match status" value="1"/>
</dbReference>
<dbReference type="InterPro" id="IPR013096">
    <property type="entry name" value="Cupin_2"/>
</dbReference>
<accession>A0A850ESL1</accession>
<comment type="caution">
    <text evidence="5">The sequence shown here is derived from an EMBL/GenBank/DDBJ whole genome shotgun (WGS) entry which is preliminary data.</text>
</comment>
<evidence type="ECO:0000313" key="6">
    <source>
        <dbReference type="Proteomes" id="UP000564806"/>
    </source>
</evidence>
<evidence type="ECO:0000256" key="3">
    <source>
        <dbReference type="ARBA" id="ARBA00023163"/>
    </source>
</evidence>
<dbReference type="PANTHER" id="PTHR43280">
    <property type="entry name" value="ARAC-FAMILY TRANSCRIPTIONAL REGULATOR"/>
    <property type="match status" value="1"/>
</dbReference>
<dbReference type="InterPro" id="IPR014710">
    <property type="entry name" value="RmlC-like_jellyroll"/>
</dbReference>
<keyword evidence="3" id="KW-0804">Transcription</keyword>
<dbReference type="SUPFAM" id="SSF51182">
    <property type="entry name" value="RmlC-like cupins"/>
    <property type="match status" value="1"/>
</dbReference>
<dbReference type="Proteomes" id="UP000564806">
    <property type="component" value="Unassembled WGS sequence"/>
</dbReference>
<gene>
    <name evidence="5" type="ORF">HPT30_20750</name>
</gene>
<name>A0A850ESL1_9BACL</name>
<dbReference type="PANTHER" id="PTHR43280:SF2">
    <property type="entry name" value="HTH-TYPE TRANSCRIPTIONAL REGULATOR EXSA"/>
    <property type="match status" value="1"/>
</dbReference>
<dbReference type="GO" id="GO:0003700">
    <property type="term" value="F:DNA-binding transcription factor activity"/>
    <property type="evidence" value="ECO:0007669"/>
    <property type="project" value="InterPro"/>
</dbReference>
<dbReference type="InterPro" id="IPR011051">
    <property type="entry name" value="RmlC_Cupin_sf"/>
</dbReference>
<proteinExistence type="predicted"/>
<dbReference type="Pfam" id="PF12833">
    <property type="entry name" value="HTH_18"/>
    <property type="match status" value="1"/>
</dbReference>
<keyword evidence="1" id="KW-0805">Transcription regulation</keyword>
<dbReference type="GO" id="GO:0043565">
    <property type="term" value="F:sequence-specific DNA binding"/>
    <property type="evidence" value="ECO:0007669"/>
    <property type="project" value="InterPro"/>
</dbReference>
<dbReference type="Gene3D" id="1.10.10.60">
    <property type="entry name" value="Homeodomain-like"/>
    <property type="match status" value="1"/>
</dbReference>
<dbReference type="PROSITE" id="PS01124">
    <property type="entry name" value="HTH_ARAC_FAMILY_2"/>
    <property type="match status" value="1"/>
</dbReference>
<dbReference type="Pfam" id="PF07883">
    <property type="entry name" value="Cupin_2"/>
    <property type="match status" value="1"/>
</dbReference>